<dbReference type="Proteomes" id="UP000092565">
    <property type="component" value="Chromosome"/>
</dbReference>
<dbReference type="GO" id="GO:0043565">
    <property type="term" value="F:sequence-specific DNA binding"/>
    <property type="evidence" value="ECO:0007669"/>
    <property type="project" value="InterPro"/>
</dbReference>
<dbReference type="Proteomes" id="UP001218364">
    <property type="component" value="Unassembled WGS sequence"/>
</dbReference>
<proteinExistence type="predicted"/>
<dbReference type="InterPro" id="IPR018060">
    <property type="entry name" value="HTH_AraC"/>
</dbReference>
<dbReference type="PATRIC" id="fig|60890.4.peg.3393"/>
<evidence type="ECO:0000313" key="8">
    <source>
        <dbReference type="Proteomes" id="UP001218364"/>
    </source>
</evidence>
<evidence type="ECO:0000259" key="4">
    <source>
        <dbReference type="PROSITE" id="PS01124"/>
    </source>
</evidence>
<dbReference type="InterPro" id="IPR018062">
    <property type="entry name" value="HTH_AraC-typ_CS"/>
</dbReference>
<keyword evidence="2" id="KW-0238">DNA-binding</keyword>
<dbReference type="SUPFAM" id="SSF46689">
    <property type="entry name" value="Homeodomain-like"/>
    <property type="match status" value="2"/>
</dbReference>
<organism evidence="5 7">
    <name type="scientific">Phaeobacter gallaeciensis</name>
    <dbReference type="NCBI Taxonomy" id="60890"/>
    <lineage>
        <taxon>Bacteria</taxon>
        <taxon>Pseudomonadati</taxon>
        <taxon>Pseudomonadota</taxon>
        <taxon>Alphaproteobacteria</taxon>
        <taxon>Rhodobacterales</taxon>
        <taxon>Roseobacteraceae</taxon>
        <taxon>Phaeobacter</taxon>
    </lineage>
</organism>
<dbReference type="PROSITE" id="PS01124">
    <property type="entry name" value="HTH_ARAC_FAMILY_2"/>
    <property type="match status" value="1"/>
</dbReference>
<reference evidence="6 8" key="2">
    <citation type="submission" date="2023-02" db="EMBL/GenBank/DDBJ databases">
        <title>Population genomics of bacteria associated with diatom.</title>
        <authorList>
            <person name="Xie J."/>
            <person name="Wang H."/>
        </authorList>
    </citation>
    <scope>NUCLEOTIDE SEQUENCE [LARGE SCALE GENOMIC DNA]</scope>
    <source>
        <strain evidence="6 8">PT47_8</strain>
    </source>
</reference>
<dbReference type="InterPro" id="IPR050204">
    <property type="entry name" value="AraC_XylS_family_regulators"/>
</dbReference>
<dbReference type="EMBL" id="JARCJK010000005">
    <property type="protein sequence ID" value="MDE4166270.1"/>
    <property type="molecule type" value="Genomic_DNA"/>
</dbReference>
<accession>A0A1B0ZW56</accession>
<protein>
    <submittedName>
        <fullName evidence="6">AraC family transcriptional regulator</fullName>
    </submittedName>
    <submittedName>
        <fullName evidence="5">Cupin</fullName>
    </submittedName>
</protein>
<dbReference type="Pfam" id="PF12833">
    <property type="entry name" value="HTH_18"/>
    <property type="match status" value="1"/>
</dbReference>
<feature type="domain" description="HTH araC/xylS-type" evidence="4">
    <location>
        <begin position="143"/>
        <end position="240"/>
    </location>
</feature>
<dbReference type="AlphaFoldDB" id="A0A1B0ZW56"/>
<keyword evidence="3" id="KW-0804">Transcription</keyword>
<sequence length="242" mass="26306">MDRLSSLMARFRMTVEVATPEAANLRVYTDPDGALARLVFFAGGAVPQAEDGPSLALRVDWAGEHNPLVAALPVRVEVALADATGLCAVLDLMQQELAVHRCGAESILASLGQAAMVRLLRHLIEVGTAEPGLLAGLSDARLARAIVAMHDHPGRVWTTQDLATEAGLSLSRFSELFSQQVGESPMHYLRRWRLTLARQDMLRGDRVEAVARRYAYDSPEGFTRAFRKAYGCAPVSLRKSAA</sequence>
<dbReference type="GO" id="GO:0003700">
    <property type="term" value="F:DNA-binding transcription factor activity"/>
    <property type="evidence" value="ECO:0007669"/>
    <property type="project" value="InterPro"/>
</dbReference>
<evidence type="ECO:0000256" key="2">
    <source>
        <dbReference type="ARBA" id="ARBA00023125"/>
    </source>
</evidence>
<evidence type="ECO:0000256" key="3">
    <source>
        <dbReference type="ARBA" id="ARBA00023163"/>
    </source>
</evidence>
<evidence type="ECO:0000313" key="7">
    <source>
        <dbReference type="Proteomes" id="UP000092565"/>
    </source>
</evidence>
<dbReference type="RefSeq" id="WP_065273784.1">
    <property type="nucleotide sequence ID" value="NZ_CP015124.1"/>
</dbReference>
<dbReference type="SMART" id="SM00342">
    <property type="entry name" value="HTH_ARAC"/>
    <property type="match status" value="1"/>
</dbReference>
<name>A0A1B0ZW56_9RHOB</name>
<dbReference type="OrthoDB" id="9783876at2"/>
<dbReference type="Pfam" id="PF12852">
    <property type="entry name" value="Cupin_6"/>
    <property type="match status" value="1"/>
</dbReference>
<gene>
    <name evidence="5" type="ORF">JL2886_03482</name>
    <name evidence="6" type="ORF">PXK24_11245</name>
</gene>
<dbReference type="PANTHER" id="PTHR46796">
    <property type="entry name" value="HTH-TYPE TRANSCRIPTIONAL ACTIVATOR RHAS-RELATED"/>
    <property type="match status" value="1"/>
</dbReference>
<evidence type="ECO:0000256" key="1">
    <source>
        <dbReference type="ARBA" id="ARBA00023015"/>
    </source>
</evidence>
<dbReference type="PROSITE" id="PS00041">
    <property type="entry name" value="HTH_ARAC_FAMILY_1"/>
    <property type="match status" value="1"/>
</dbReference>
<dbReference type="PANTHER" id="PTHR46796:SF7">
    <property type="entry name" value="ARAC FAMILY TRANSCRIPTIONAL REGULATOR"/>
    <property type="match status" value="1"/>
</dbReference>
<reference evidence="5 7" key="1">
    <citation type="submission" date="2016-04" db="EMBL/GenBank/DDBJ databases">
        <authorList>
            <person name="Evans L.H."/>
            <person name="Alamgir A."/>
            <person name="Owens N."/>
            <person name="Weber N.D."/>
            <person name="Virtaneva K."/>
            <person name="Barbian K."/>
            <person name="Babar A."/>
            <person name="Rosenke K."/>
        </authorList>
    </citation>
    <scope>NUCLEOTIDE SEQUENCE [LARGE SCALE GENOMIC DNA]</scope>
    <source>
        <strain evidence="5 7">JL2886</strain>
    </source>
</reference>
<dbReference type="EMBL" id="CP015124">
    <property type="protein sequence ID" value="ANP38358.1"/>
    <property type="molecule type" value="Genomic_DNA"/>
</dbReference>
<evidence type="ECO:0000313" key="5">
    <source>
        <dbReference type="EMBL" id="ANP38358.1"/>
    </source>
</evidence>
<evidence type="ECO:0000313" key="6">
    <source>
        <dbReference type="EMBL" id="MDE4166270.1"/>
    </source>
</evidence>
<dbReference type="InterPro" id="IPR032783">
    <property type="entry name" value="AraC_lig"/>
</dbReference>
<dbReference type="InterPro" id="IPR009057">
    <property type="entry name" value="Homeodomain-like_sf"/>
</dbReference>
<keyword evidence="1" id="KW-0805">Transcription regulation</keyword>
<keyword evidence="7" id="KW-1185">Reference proteome</keyword>
<dbReference type="Gene3D" id="1.10.10.60">
    <property type="entry name" value="Homeodomain-like"/>
    <property type="match status" value="1"/>
</dbReference>